<feature type="domain" description="G" evidence="7">
    <location>
        <begin position="647"/>
        <end position="679"/>
    </location>
</feature>
<evidence type="ECO:0000256" key="5">
    <source>
        <dbReference type="ARBA" id="ARBA00023134"/>
    </source>
</evidence>
<dbReference type="Pfam" id="PF01926">
    <property type="entry name" value="MMR_HSR1"/>
    <property type="match status" value="1"/>
</dbReference>
<accession>A0A811R9Y7</accession>
<dbReference type="GO" id="GO:0005525">
    <property type="term" value="F:GTP binding"/>
    <property type="evidence" value="ECO:0007669"/>
    <property type="project" value="UniProtKB-KW"/>
</dbReference>
<evidence type="ECO:0000256" key="2">
    <source>
        <dbReference type="ARBA" id="ARBA00022490"/>
    </source>
</evidence>
<dbReference type="GO" id="GO:0005829">
    <property type="term" value="C:cytosol"/>
    <property type="evidence" value="ECO:0007669"/>
    <property type="project" value="TreeGrafter"/>
</dbReference>
<feature type="compositionally biased region" description="Basic and acidic residues" evidence="6">
    <location>
        <begin position="1"/>
        <end position="10"/>
    </location>
</feature>
<evidence type="ECO:0000256" key="3">
    <source>
        <dbReference type="ARBA" id="ARBA00022741"/>
    </source>
</evidence>
<reference evidence="8" key="1">
    <citation type="submission" date="2020-10" db="EMBL/GenBank/DDBJ databases">
        <authorList>
            <person name="Han B."/>
            <person name="Lu T."/>
            <person name="Zhao Q."/>
            <person name="Huang X."/>
            <person name="Zhao Y."/>
        </authorList>
    </citation>
    <scope>NUCLEOTIDE SEQUENCE</scope>
</reference>
<dbReference type="InterPro" id="IPR006073">
    <property type="entry name" value="GTP-bd"/>
</dbReference>
<dbReference type="EMBL" id="CAJGYO010000014">
    <property type="protein sequence ID" value="CAD6266841.1"/>
    <property type="molecule type" value="Genomic_DNA"/>
</dbReference>
<gene>
    <name evidence="8" type="ORF">NCGR_LOCUS50146</name>
</gene>
<dbReference type="PANTHER" id="PTHR45709">
    <property type="entry name" value="LARGE SUBUNIT GTPASE 1 HOMOLOG-RELATED"/>
    <property type="match status" value="1"/>
</dbReference>
<keyword evidence="2" id="KW-0963">Cytoplasm</keyword>
<comment type="caution">
    <text evidence="8">The sequence shown here is derived from an EMBL/GenBank/DDBJ whole genome shotgun (WGS) entry which is preliminary data.</text>
</comment>
<evidence type="ECO:0000256" key="6">
    <source>
        <dbReference type="SAM" id="MobiDB-lite"/>
    </source>
</evidence>
<dbReference type="OrthoDB" id="61815at2759"/>
<dbReference type="InterPro" id="IPR043358">
    <property type="entry name" value="GNL1-like"/>
</dbReference>
<sequence>MAGGEEKAKSEGLGGAPMGATATERGEALPFASSMPLDISDVDAEEKAKSERLGGAPMGATATERGEALPFARSMPLDVSDVDAVLQRAAGANQLAVVASVSSDNTHLLIDPPDATGEDDDERRRLRTELEALLATIPIVPRPCRLPCDSQITGEELDAYDRLEQDYHLVFTPYEKNIDIWRQLWRVLKCSDLLVMVVDARDPLFYRCPDLEAYAKEIDEHKRTMLLVNKADLLPLNIRKRWADYFKAHDILYVFWSAKAATATLEGKKLSGYSEEESASLDLDTKIYGRDELLMKLQAEAESIVAQRRTSTSVDDQEASSSDSVSSVAKHVVVGFVGYPNVGKSSTINGWGEEDWMTKYREAIQVVADRVPRDIIEQIYKITLPKPYEPQSRPPTAAELLWAYCASRGLVSQAGLLDESKAAQQILKDYIDGKIPHYELPPGVTDSEADWEQISCSLTTSANEMGTHQHKFSLPRLTRRQNLPTPSWKNIDTCFDTWKQLWKVLKSCDFLLLVADARDPLLSHCPDLEEIDEHKRTMLLVNKADLLPLNIRKRWADYFKAHDILYVFWSAKAATATLEGKKLSGYSEEESASLDLDTKIYGRDELLMKLQAEAESIVAQRRTSTAVDDPKASSSDSVSSVAKRVVVGFVGYPSVGKSSTINALVGDEKATGVSHTPGKIKLVLYDCPGHFLPTFSVSSYGLLLEEGISFEQLAIHKLHLAVNALLAGVEASRGKVNDGLGGMTRRLKVLAEDIRVWLQSTCEVKVLIELYLKAGKGIARLIIPWYDGILPPKTRGITGCFDVIKRRSYFSRECAPTDVNLGTFSSAEKKLHKTLRESRRQGILKFVRMVNPSFKGKENIVSDEVDPKCMCCFENAGFYFNTCCNLIMCKLCAAKRCLFCKQPHMPGENLLFPVIVRRPVLPPNPLQVCGFCPIALYMSI</sequence>
<evidence type="ECO:0000313" key="9">
    <source>
        <dbReference type="Proteomes" id="UP000604825"/>
    </source>
</evidence>
<evidence type="ECO:0000259" key="7">
    <source>
        <dbReference type="Pfam" id="PF01926"/>
    </source>
</evidence>
<evidence type="ECO:0000256" key="4">
    <source>
        <dbReference type="ARBA" id="ARBA00022801"/>
    </source>
</evidence>
<protein>
    <recommendedName>
        <fullName evidence="7">G domain-containing protein</fullName>
    </recommendedName>
</protein>
<comment type="subcellular location">
    <subcellularLocation>
        <location evidence="1">Cytoplasm</location>
    </subcellularLocation>
</comment>
<dbReference type="Proteomes" id="UP000604825">
    <property type="component" value="Unassembled WGS sequence"/>
</dbReference>
<dbReference type="PANTHER" id="PTHR45709:SF2">
    <property type="entry name" value="LARGE SUBUNIT GTPASE 1 HOMOLOG"/>
    <property type="match status" value="1"/>
</dbReference>
<dbReference type="GO" id="GO:0003924">
    <property type="term" value="F:GTPase activity"/>
    <property type="evidence" value="ECO:0007669"/>
    <property type="project" value="InterPro"/>
</dbReference>
<feature type="region of interest" description="Disordered" evidence="6">
    <location>
        <begin position="1"/>
        <end position="62"/>
    </location>
</feature>
<evidence type="ECO:0000256" key="1">
    <source>
        <dbReference type="ARBA" id="ARBA00004496"/>
    </source>
</evidence>
<dbReference type="FunFam" id="3.40.50.300:FF:001151">
    <property type="entry name" value="Large subunit GTPase 1"/>
    <property type="match status" value="2"/>
</dbReference>
<keyword evidence="9" id="KW-1185">Reference proteome</keyword>
<proteinExistence type="predicted"/>
<dbReference type="SUPFAM" id="SSF52540">
    <property type="entry name" value="P-loop containing nucleoside triphosphate hydrolases"/>
    <property type="match status" value="2"/>
</dbReference>
<evidence type="ECO:0000313" key="8">
    <source>
        <dbReference type="EMBL" id="CAD6266841.1"/>
    </source>
</evidence>
<dbReference type="Gene3D" id="3.40.50.300">
    <property type="entry name" value="P-loop containing nucleotide triphosphate hydrolases"/>
    <property type="match status" value="2"/>
</dbReference>
<dbReference type="AlphaFoldDB" id="A0A811R9Y7"/>
<keyword evidence="3" id="KW-0547">Nucleotide-binding</keyword>
<name>A0A811R9Y7_9POAL</name>
<organism evidence="8 9">
    <name type="scientific">Miscanthus lutarioriparius</name>
    <dbReference type="NCBI Taxonomy" id="422564"/>
    <lineage>
        <taxon>Eukaryota</taxon>
        <taxon>Viridiplantae</taxon>
        <taxon>Streptophyta</taxon>
        <taxon>Embryophyta</taxon>
        <taxon>Tracheophyta</taxon>
        <taxon>Spermatophyta</taxon>
        <taxon>Magnoliopsida</taxon>
        <taxon>Liliopsida</taxon>
        <taxon>Poales</taxon>
        <taxon>Poaceae</taxon>
        <taxon>PACMAD clade</taxon>
        <taxon>Panicoideae</taxon>
        <taxon>Andropogonodae</taxon>
        <taxon>Andropogoneae</taxon>
        <taxon>Saccharinae</taxon>
        <taxon>Miscanthus</taxon>
    </lineage>
</organism>
<dbReference type="InterPro" id="IPR027417">
    <property type="entry name" value="P-loop_NTPase"/>
</dbReference>
<keyword evidence="5" id="KW-0342">GTP-binding</keyword>
<keyword evidence="4" id="KW-0378">Hydrolase</keyword>